<keyword evidence="1" id="KW-1133">Transmembrane helix</keyword>
<evidence type="ECO:0000313" key="2">
    <source>
        <dbReference type="WBParaSite" id="BTMF_0001753901-mRNA-1"/>
    </source>
</evidence>
<organism evidence="2">
    <name type="scientific">Brugia timori</name>
    <dbReference type="NCBI Taxonomy" id="42155"/>
    <lineage>
        <taxon>Eukaryota</taxon>
        <taxon>Metazoa</taxon>
        <taxon>Ecdysozoa</taxon>
        <taxon>Nematoda</taxon>
        <taxon>Chromadorea</taxon>
        <taxon>Rhabditida</taxon>
        <taxon>Spirurina</taxon>
        <taxon>Spiruromorpha</taxon>
        <taxon>Filarioidea</taxon>
        <taxon>Onchocercidae</taxon>
        <taxon>Brugia</taxon>
    </lineage>
</organism>
<feature type="transmembrane region" description="Helical" evidence="1">
    <location>
        <begin position="208"/>
        <end position="225"/>
    </location>
</feature>
<evidence type="ECO:0000256" key="1">
    <source>
        <dbReference type="SAM" id="Phobius"/>
    </source>
</evidence>
<name>A0A0R3RBX0_9BILA</name>
<reference evidence="2" key="1">
    <citation type="submission" date="2017-02" db="UniProtKB">
        <authorList>
            <consortium name="WormBaseParasite"/>
        </authorList>
    </citation>
    <scope>IDENTIFICATION</scope>
</reference>
<accession>A0A0R3RBX0</accession>
<proteinExistence type="predicted"/>
<protein>
    <submittedName>
        <fullName evidence="2">EGF-like domain-containing protein</fullName>
    </submittedName>
</protein>
<dbReference type="WBParaSite" id="BTMF_0001753901-mRNA-1">
    <property type="protein sequence ID" value="BTMF_0001753901-mRNA-1"/>
    <property type="gene ID" value="BTMF_0001753901"/>
</dbReference>
<dbReference type="STRING" id="42155.A0A0R3RBX0"/>
<keyword evidence="1" id="KW-0812">Transmembrane</keyword>
<dbReference type="Gene3D" id="2.10.25.10">
    <property type="entry name" value="Laminin"/>
    <property type="match status" value="1"/>
</dbReference>
<dbReference type="AlphaFoldDB" id="A0A0R3RBX0"/>
<keyword evidence="1" id="KW-0472">Membrane</keyword>
<sequence>MKWIQVMIFQWTDSIELNVNDEICQITGERILSNNFIKKFEVTHDINGINFRKIVINIDNGKNLQISKLHLLKILDIIQPPVSPITEQGVTFNHSYVLLFVAGVPTEIHFGNLEPIYRSTIPNLLGCMRGLLIGDKIIDMRNQYYWSHYPSKPGMIKYGCELGCHQIEHLCKNGGHCSVQWTKTKNAENIISCDCARTSYYGEYCDKGLLSGLISYPIFFLFFLIF</sequence>